<evidence type="ECO:0000259" key="2">
    <source>
        <dbReference type="Pfam" id="PF12146"/>
    </source>
</evidence>
<dbReference type="Pfam" id="PF12146">
    <property type="entry name" value="Hydrolase_4"/>
    <property type="match status" value="1"/>
</dbReference>
<evidence type="ECO:0000256" key="1">
    <source>
        <dbReference type="SAM" id="MobiDB-lite"/>
    </source>
</evidence>
<evidence type="ECO:0000313" key="4">
    <source>
        <dbReference type="Proteomes" id="UP000482155"/>
    </source>
</evidence>
<dbReference type="PANTHER" id="PTHR43265">
    <property type="entry name" value="ESTERASE ESTD"/>
    <property type="match status" value="1"/>
</dbReference>
<name>A0A6B3SYX9_9BURK</name>
<dbReference type="AlphaFoldDB" id="A0A6B3SYX9"/>
<sequence length="311" mass="34759">MAHPSDSLAVEACEERATAFQCHDAWLYGILSVPSQPAQSSSRGVLVVVGGPQYRAGSHRQFRLLARGLAAQGIPAFRFDYRGMGDSDGMMRTFESVNDDIRAAIDHFFSQVPELEEVVLWGLCDGASASLFYASQDARVAGLALLNPWVRTEQGEAKAYLKHYYARRLFATELWSKILSGRFDYRSAAHSFWKMATKTLRETSPEAISPNQAAKASDSPAQPLPRHVPSLPERMLLGLKAFRGPVLLVLSGNDLTAQEFSDLAGASKPWQAALADRRVQHRRLDEANHTFAQRNWRDQVLQWTANWVRSW</sequence>
<keyword evidence="4" id="KW-1185">Reference proteome</keyword>
<dbReference type="NCBIfam" id="TIGR03100">
    <property type="entry name" value="hydr1_PEP"/>
    <property type="match status" value="1"/>
</dbReference>
<dbReference type="Proteomes" id="UP000482155">
    <property type="component" value="Unassembled WGS sequence"/>
</dbReference>
<dbReference type="InterPro" id="IPR029058">
    <property type="entry name" value="AB_hydrolase_fold"/>
</dbReference>
<feature type="domain" description="Serine aminopeptidase S33" evidence="2">
    <location>
        <begin position="43"/>
        <end position="163"/>
    </location>
</feature>
<dbReference type="PANTHER" id="PTHR43265:SF1">
    <property type="entry name" value="ESTERASE ESTD"/>
    <property type="match status" value="1"/>
</dbReference>
<dbReference type="SUPFAM" id="SSF53474">
    <property type="entry name" value="alpha/beta-Hydrolases"/>
    <property type="match status" value="1"/>
</dbReference>
<dbReference type="GO" id="GO:0052689">
    <property type="term" value="F:carboxylic ester hydrolase activity"/>
    <property type="evidence" value="ECO:0007669"/>
    <property type="project" value="TreeGrafter"/>
</dbReference>
<feature type="region of interest" description="Disordered" evidence="1">
    <location>
        <begin position="204"/>
        <end position="225"/>
    </location>
</feature>
<keyword evidence="3" id="KW-0378">Hydrolase</keyword>
<reference evidence="3 4" key="1">
    <citation type="submission" date="2020-02" db="EMBL/GenBank/DDBJ databases">
        <authorList>
            <person name="Kim M.K."/>
        </authorList>
    </citation>
    <scope>NUCLEOTIDE SEQUENCE [LARGE SCALE GENOMIC DNA]</scope>
    <source>
        <strain evidence="3 4">17J57-3</strain>
    </source>
</reference>
<protein>
    <submittedName>
        <fullName evidence="3">Hydrolase 1, exosortase A system-associated</fullName>
    </submittedName>
</protein>
<accession>A0A6B3SYX9</accession>
<dbReference type="InterPro" id="IPR022742">
    <property type="entry name" value="Hydrolase_4"/>
</dbReference>
<proteinExistence type="predicted"/>
<gene>
    <name evidence="3" type="ORF">G3574_23880</name>
</gene>
<evidence type="ECO:0000313" key="3">
    <source>
        <dbReference type="EMBL" id="NEX64132.1"/>
    </source>
</evidence>
<dbReference type="InterPro" id="IPR053145">
    <property type="entry name" value="AB_hydrolase_Est10"/>
</dbReference>
<dbReference type="EMBL" id="JAAIVB010000078">
    <property type="protein sequence ID" value="NEX64132.1"/>
    <property type="molecule type" value="Genomic_DNA"/>
</dbReference>
<organism evidence="3 4">
    <name type="scientific">Noviherbaspirillum galbum</name>
    <dbReference type="NCBI Taxonomy" id="2709383"/>
    <lineage>
        <taxon>Bacteria</taxon>
        <taxon>Pseudomonadati</taxon>
        <taxon>Pseudomonadota</taxon>
        <taxon>Betaproteobacteria</taxon>
        <taxon>Burkholderiales</taxon>
        <taxon>Oxalobacteraceae</taxon>
        <taxon>Noviherbaspirillum</taxon>
    </lineage>
</organism>
<comment type="caution">
    <text evidence="3">The sequence shown here is derived from an EMBL/GenBank/DDBJ whole genome shotgun (WGS) entry which is preliminary data.</text>
</comment>
<dbReference type="InterPro" id="IPR017531">
    <property type="entry name" value="Hydrolase-1_PEP"/>
</dbReference>
<dbReference type="Gene3D" id="3.40.50.1820">
    <property type="entry name" value="alpha/beta hydrolase"/>
    <property type="match status" value="1"/>
</dbReference>